<organism evidence="3 4">
    <name type="scientific">Halomicrobium zhouii</name>
    <dbReference type="NCBI Taxonomy" id="767519"/>
    <lineage>
        <taxon>Archaea</taxon>
        <taxon>Methanobacteriati</taxon>
        <taxon>Methanobacteriota</taxon>
        <taxon>Stenosarchaea group</taxon>
        <taxon>Halobacteria</taxon>
        <taxon>Halobacteriales</taxon>
        <taxon>Haloarculaceae</taxon>
        <taxon>Halomicrobium</taxon>
    </lineage>
</organism>
<keyword evidence="2" id="KW-0472">Membrane</keyword>
<evidence type="ECO:0008006" key="5">
    <source>
        <dbReference type="Google" id="ProtNLM"/>
    </source>
</evidence>
<dbReference type="EMBL" id="FOZK01000005">
    <property type="protein sequence ID" value="SFS11269.1"/>
    <property type="molecule type" value="Genomic_DNA"/>
</dbReference>
<gene>
    <name evidence="3" type="ORF">SAMN05216559_3822</name>
</gene>
<feature type="compositionally biased region" description="Gly residues" evidence="1">
    <location>
        <begin position="196"/>
        <end position="205"/>
    </location>
</feature>
<sequence length="261" mass="25043">MISVSTNRRFPLTTWGGLLAAALILAVLVGAASAASASGPASAAGVSGVPGASDAQTAANETTLTVGDATVEPHANDTVRLSLDRVPEGLAGFEVTLAFDSNATGSFTGARYPEDYQPTTDPAVGESGRTITLEAADLGNVVTPGATNVTLAYVSVTGQENGTAKLTATELQVDADGGSKVRPAVEAGTLSVGSAASGGGSGSAGSAGQQGSSSGATGGQEDAGAAPGVSGGSPGLATVLQIGAVVAVAGLAGLGLFVWRD</sequence>
<keyword evidence="4" id="KW-1185">Reference proteome</keyword>
<feature type="region of interest" description="Disordered" evidence="1">
    <location>
        <begin position="192"/>
        <end position="229"/>
    </location>
</feature>
<reference evidence="3 4" key="1">
    <citation type="submission" date="2016-10" db="EMBL/GenBank/DDBJ databases">
        <authorList>
            <person name="de Groot N.N."/>
        </authorList>
    </citation>
    <scope>NUCLEOTIDE SEQUENCE [LARGE SCALE GENOMIC DNA]</scope>
    <source>
        <strain evidence="3 4">CGMCC 1.10457</strain>
    </source>
</reference>
<evidence type="ECO:0000313" key="4">
    <source>
        <dbReference type="Proteomes" id="UP000199062"/>
    </source>
</evidence>
<dbReference type="STRING" id="767519.SAMN05216559_3822"/>
<dbReference type="Gene3D" id="2.60.40.680">
    <property type="match status" value="1"/>
</dbReference>
<dbReference type="RefSeq" id="WP_089818734.1">
    <property type="nucleotide sequence ID" value="NZ_FOZK01000005.1"/>
</dbReference>
<feature type="compositionally biased region" description="Low complexity" evidence="1">
    <location>
        <begin position="206"/>
        <end position="228"/>
    </location>
</feature>
<keyword evidence="2" id="KW-1133">Transmembrane helix</keyword>
<dbReference type="AlphaFoldDB" id="A0A1I6M6C5"/>
<feature type="transmembrane region" description="Helical" evidence="2">
    <location>
        <begin position="239"/>
        <end position="259"/>
    </location>
</feature>
<evidence type="ECO:0000256" key="1">
    <source>
        <dbReference type="SAM" id="MobiDB-lite"/>
    </source>
</evidence>
<accession>A0A1I6M6C5</accession>
<evidence type="ECO:0000256" key="2">
    <source>
        <dbReference type="SAM" id="Phobius"/>
    </source>
</evidence>
<name>A0A1I6M6C5_9EURY</name>
<evidence type="ECO:0000313" key="3">
    <source>
        <dbReference type="EMBL" id="SFS11269.1"/>
    </source>
</evidence>
<proteinExistence type="predicted"/>
<protein>
    <recommendedName>
        <fullName evidence="5">Cohesin domain-containing protein</fullName>
    </recommendedName>
</protein>
<keyword evidence="2" id="KW-0812">Transmembrane</keyword>
<dbReference type="Proteomes" id="UP000199062">
    <property type="component" value="Unassembled WGS sequence"/>
</dbReference>
<dbReference type="OrthoDB" id="205091at2157"/>